<feature type="signal peptide" evidence="1">
    <location>
        <begin position="1"/>
        <end position="27"/>
    </location>
</feature>
<protein>
    <submittedName>
        <fullName evidence="2">Uncharacterized protein</fullName>
    </submittedName>
</protein>
<reference evidence="2 3" key="1">
    <citation type="submission" date="2016-08" db="EMBL/GenBank/DDBJ databases">
        <authorList>
            <consortium name="Lentinula edodes genome sequencing consortium"/>
            <person name="Sakamoto Y."/>
            <person name="Nakade K."/>
            <person name="Sato S."/>
            <person name="Yoshida Y."/>
            <person name="Miyazaki K."/>
            <person name="Natsume S."/>
            <person name="Konno N."/>
        </authorList>
    </citation>
    <scope>NUCLEOTIDE SEQUENCE [LARGE SCALE GENOMIC DNA]</scope>
    <source>
        <strain evidence="2 3">NBRC 111202</strain>
    </source>
</reference>
<gene>
    <name evidence="2" type="ORF">LENED_007817</name>
</gene>
<evidence type="ECO:0000313" key="3">
    <source>
        <dbReference type="Proteomes" id="UP000188533"/>
    </source>
</evidence>
<evidence type="ECO:0000313" key="2">
    <source>
        <dbReference type="EMBL" id="GAW05929.1"/>
    </source>
</evidence>
<organism evidence="2 3">
    <name type="scientific">Lentinula edodes</name>
    <name type="common">Shiitake mushroom</name>
    <name type="synonym">Lentinus edodes</name>
    <dbReference type="NCBI Taxonomy" id="5353"/>
    <lineage>
        <taxon>Eukaryota</taxon>
        <taxon>Fungi</taxon>
        <taxon>Dikarya</taxon>
        <taxon>Basidiomycota</taxon>
        <taxon>Agaricomycotina</taxon>
        <taxon>Agaricomycetes</taxon>
        <taxon>Agaricomycetidae</taxon>
        <taxon>Agaricales</taxon>
        <taxon>Marasmiineae</taxon>
        <taxon>Omphalotaceae</taxon>
        <taxon>Lentinula</taxon>
    </lineage>
</organism>
<dbReference type="EMBL" id="BDGU01000287">
    <property type="protein sequence ID" value="GAW05929.1"/>
    <property type="molecule type" value="Genomic_DNA"/>
</dbReference>
<dbReference type="Proteomes" id="UP000188533">
    <property type="component" value="Unassembled WGS sequence"/>
</dbReference>
<dbReference type="AlphaFoldDB" id="A0A1Q3EFJ1"/>
<accession>A0A1Q3EFJ1</accession>
<feature type="chain" id="PRO_5012230669" evidence="1">
    <location>
        <begin position="28"/>
        <end position="193"/>
    </location>
</feature>
<name>A0A1Q3EFJ1_LENED</name>
<sequence>MHCTTSFRRLLTLNLLLLLTYLVGVIASPLQVARETSSPQYLIIENAGLVISPKPGSQLGYILTLKLTNGTVLAYTRDSNRKVVPCPIPERRGEINLRFGLTTPLAKNLDTLPGGASDQTGYDWIVAVLNYLKKCSDSGVGLTSGTINWMKETIKAKVNDVIADIKESQKAEVDKLAPAVQHVQDATAGFGKE</sequence>
<reference evidence="2 3" key="2">
    <citation type="submission" date="2017-02" db="EMBL/GenBank/DDBJ databases">
        <title>A genome survey and senescence transcriptome analysis in Lentinula edodes.</title>
        <authorList>
            <person name="Sakamoto Y."/>
            <person name="Nakade K."/>
            <person name="Sato S."/>
            <person name="Yoshida Y."/>
            <person name="Miyazaki K."/>
            <person name="Natsume S."/>
            <person name="Konno N."/>
        </authorList>
    </citation>
    <scope>NUCLEOTIDE SEQUENCE [LARGE SCALE GENOMIC DNA]</scope>
    <source>
        <strain evidence="2 3">NBRC 111202</strain>
    </source>
</reference>
<evidence type="ECO:0000256" key="1">
    <source>
        <dbReference type="SAM" id="SignalP"/>
    </source>
</evidence>
<keyword evidence="1" id="KW-0732">Signal</keyword>
<comment type="caution">
    <text evidence="2">The sequence shown here is derived from an EMBL/GenBank/DDBJ whole genome shotgun (WGS) entry which is preliminary data.</text>
</comment>
<proteinExistence type="predicted"/>
<keyword evidence="3" id="KW-1185">Reference proteome</keyword>